<evidence type="ECO:0000313" key="1">
    <source>
        <dbReference type="EMBL" id="EPZ32813.1"/>
    </source>
</evidence>
<keyword evidence="2" id="KW-1185">Reference proteome</keyword>
<gene>
    <name evidence="1" type="ORF">O9G_005658</name>
</gene>
<sequence length="67" mass="7238">MAGANGDFIDMGGPVLAVGVGRVYSAKATYTETCKTTQPIRRHIFLDKSTNHYAVARYVTVINTSTT</sequence>
<accession>A0A075ARE2</accession>
<protein>
    <submittedName>
        <fullName evidence="1">Uncharacterized protein</fullName>
    </submittedName>
</protein>
<dbReference type="Proteomes" id="UP000030755">
    <property type="component" value="Unassembled WGS sequence"/>
</dbReference>
<name>A0A075ARE2_ROZAC</name>
<dbReference type="HOGENOM" id="CLU_2813851_0_0_1"/>
<reference evidence="1 2" key="1">
    <citation type="journal article" date="2013" name="Curr. Biol.">
        <title>Shared signatures of parasitism and phylogenomics unite Cryptomycota and microsporidia.</title>
        <authorList>
            <person name="James T.Y."/>
            <person name="Pelin A."/>
            <person name="Bonen L."/>
            <person name="Ahrendt S."/>
            <person name="Sain D."/>
            <person name="Corradi N."/>
            <person name="Stajich J.E."/>
        </authorList>
    </citation>
    <scope>NUCLEOTIDE SEQUENCE [LARGE SCALE GENOMIC DNA]</scope>
    <source>
        <strain evidence="1 2">CSF55</strain>
    </source>
</reference>
<evidence type="ECO:0000313" key="2">
    <source>
        <dbReference type="Proteomes" id="UP000030755"/>
    </source>
</evidence>
<dbReference type="AlphaFoldDB" id="A0A075ARE2"/>
<proteinExistence type="predicted"/>
<dbReference type="EMBL" id="KE561116">
    <property type="protein sequence ID" value="EPZ32813.1"/>
    <property type="molecule type" value="Genomic_DNA"/>
</dbReference>
<organism evidence="1 2">
    <name type="scientific">Rozella allomycis (strain CSF55)</name>
    <dbReference type="NCBI Taxonomy" id="988480"/>
    <lineage>
        <taxon>Eukaryota</taxon>
        <taxon>Fungi</taxon>
        <taxon>Fungi incertae sedis</taxon>
        <taxon>Cryptomycota</taxon>
        <taxon>Cryptomycota incertae sedis</taxon>
        <taxon>Rozella</taxon>
    </lineage>
</organism>